<dbReference type="InterPro" id="IPR036291">
    <property type="entry name" value="NAD(P)-bd_dom_sf"/>
</dbReference>
<dbReference type="Gene3D" id="3.40.50.720">
    <property type="entry name" value="NAD(P)-binding Rossmann-like Domain"/>
    <property type="match status" value="1"/>
</dbReference>
<comment type="function">
    <text evidence="2">Catalyzes the reduction of dTDP-6-deoxy-L-lyxo-4-hexulose to yield dTDP-L-rhamnose.</text>
</comment>
<feature type="domain" description="RmlD-like substrate binding" evidence="3">
    <location>
        <begin position="1"/>
        <end position="281"/>
    </location>
</feature>
<keyword evidence="2" id="KW-0521">NADP</keyword>
<dbReference type="CDD" id="cd05254">
    <property type="entry name" value="dTDP_HR_like_SDR_e"/>
    <property type="match status" value="1"/>
</dbReference>
<dbReference type="NCBIfam" id="TIGR01214">
    <property type="entry name" value="rmlD"/>
    <property type="match status" value="1"/>
</dbReference>
<dbReference type="Pfam" id="PF04321">
    <property type="entry name" value="RmlD_sub_bind"/>
    <property type="match status" value="1"/>
</dbReference>
<dbReference type="InterPro" id="IPR029903">
    <property type="entry name" value="RmlD-like-bd"/>
</dbReference>
<evidence type="ECO:0000256" key="2">
    <source>
        <dbReference type="RuleBase" id="RU364082"/>
    </source>
</evidence>
<dbReference type="Gene3D" id="3.90.25.10">
    <property type="entry name" value="UDP-galactose 4-epimerase, domain 1"/>
    <property type="match status" value="1"/>
</dbReference>
<dbReference type="PANTHER" id="PTHR10491:SF4">
    <property type="entry name" value="METHIONINE ADENOSYLTRANSFERASE 2 SUBUNIT BETA"/>
    <property type="match status" value="1"/>
</dbReference>
<dbReference type="GO" id="GO:0008831">
    <property type="term" value="F:dTDP-4-dehydrorhamnose reductase activity"/>
    <property type="evidence" value="ECO:0007669"/>
    <property type="project" value="UniProtKB-EC"/>
</dbReference>
<evidence type="ECO:0000313" key="5">
    <source>
        <dbReference type="Proteomes" id="UP000319130"/>
    </source>
</evidence>
<dbReference type="EMBL" id="SOIZ01000329">
    <property type="protein sequence ID" value="TET59917.1"/>
    <property type="molecule type" value="Genomic_DNA"/>
</dbReference>
<comment type="caution">
    <text evidence="4">The sequence shown here is derived from an EMBL/GenBank/DDBJ whole genome shotgun (WGS) entry which is preliminary data.</text>
</comment>
<evidence type="ECO:0000313" key="4">
    <source>
        <dbReference type="EMBL" id="TET59917.1"/>
    </source>
</evidence>
<dbReference type="SUPFAM" id="SSF51735">
    <property type="entry name" value="NAD(P)-binding Rossmann-fold domains"/>
    <property type="match status" value="1"/>
</dbReference>
<accession>A0A523VYQ1</accession>
<protein>
    <recommendedName>
        <fullName evidence="2">dTDP-4-dehydrorhamnose reductase</fullName>
        <ecNumber evidence="2">1.1.1.133</ecNumber>
    </recommendedName>
</protein>
<organism evidence="4 5">
    <name type="scientific">Aerophobetes bacterium</name>
    <dbReference type="NCBI Taxonomy" id="2030807"/>
    <lineage>
        <taxon>Bacteria</taxon>
        <taxon>Candidatus Aerophobota</taxon>
    </lineage>
</organism>
<name>A0A523VYQ1_UNCAE</name>
<sequence length="286" mass="32286">MKILIIGANGQLGTDLVMILRQHQLIPLTHQEIEVCDHQRTRKILEEYKPEVVVNTSAYHRVDLCEDHLEETFKVNTYAVRNLAEICQDLGTMLVHLSTDYVFGGEKKSSYREEDLPNPLNVYGVSKLAGEYFVRQICPTYFIIRTSGLYGVAGASGKGGNFVELMIRLAKEGKPIKVVNDQILTPTYTKELAKKMAQLIETGEYGLYHVTNNGQCSWYEFARAIFGLVGLHPDLSATATEEFGAKAKRSLYSVLENANLRKLGLDDLSNWRAALERYLKEKGHLR</sequence>
<comment type="similarity">
    <text evidence="1 2">Belongs to the dTDP-4-dehydrorhamnose reductase family.</text>
</comment>
<dbReference type="EC" id="1.1.1.133" evidence="2"/>
<dbReference type="AlphaFoldDB" id="A0A523VYQ1"/>
<keyword evidence="2 4" id="KW-0560">Oxidoreductase</keyword>
<proteinExistence type="inferred from homology"/>
<comment type="pathway">
    <text evidence="2">Carbohydrate biosynthesis; dTDP-L-rhamnose biosynthesis.</text>
</comment>
<evidence type="ECO:0000256" key="1">
    <source>
        <dbReference type="ARBA" id="ARBA00010944"/>
    </source>
</evidence>
<dbReference type="UniPathway" id="UPA00124"/>
<dbReference type="Proteomes" id="UP000319130">
    <property type="component" value="Unassembled WGS sequence"/>
</dbReference>
<gene>
    <name evidence="4" type="primary">rfbD</name>
    <name evidence="4" type="ORF">E3J48_07280</name>
</gene>
<dbReference type="GO" id="GO:0005829">
    <property type="term" value="C:cytosol"/>
    <property type="evidence" value="ECO:0007669"/>
    <property type="project" value="TreeGrafter"/>
</dbReference>
<dbReference type="PANTHER" id="PTHR10491">
    <property type="entry name" value="DTDP-4-DEHYDRORHAMNOSE REDUCTASE"/>
    <property type="match status" value="1"/>
</dbReference>
<dbReference type="GO" id="GO:0019305">
    <property type="term" value="P:dTDP-rhamnose biosynthetic process"/>
    <property type="evidence" value="ECO:0007669"/>
    <property type="project" value="UniProtKB-UniPathway"/>
</dbReference>
<dbReference type="InterPro" id="IPR005913">
    <property type="entry name" value="dTDP_dehydrorham_reduct"/>
</dbReference>
<evidence type="ECO:0000259" key="3">
    <source>
        <dbReference type="Pfam" id="PF04321"/>
    </source>
</evidence>
<reference evidence="4 5" key="1">
    <citation type="submission" date="2019-03" db="EMBL/GenBank/DDBJ databases">
        <title>Metabolic potential of uncultured bacteria and archaea associated with petroleum seepage in deep-sea sediments.</title>
        <authorList>
            <person name="Dong X."/>
            <person name="Hubert C."/>
        </authorList>
    </citation>
    <scope>NUCLEOTIDE SEQUENCE [LARGE SCALE GENOMIC DNA]</scope>
    <source>
        <strain evidence="4">E29_bin52</strain>
    </source>
</reference>